<dbReference type="GO" id="GO:0006062">
    <property type="term" value="P:sorbitol catabolic process"/>
    <property type="evidence" value="ECO:0007669"/>
    <property type="project" value="TreeGrafter"/>
</dbReference>
<dbReference type="Gene3D" id="3.40.50.720">
    <property type="entry name" value="NAD(P)-binding Rossmann-like Domain"/>
    <property type="match status" value="1"/>
</dbReference>
<comment type="cofactor">
    <cofactor evidence="1 12">
        <name>Zn(2+)</name>
        <dbReference type="ChEBI" id="CHEBI:29105"/>
    </cofactor>
</comment>
<gene>
    <name evidence="14" type="ORF">EDB81DRAFT_848941</name>
</gene>
<dbReference type="PANTHER" id="PTHR43161:SF4">
    <property type="entry name" value="D-XYLULOSE REDUCTASE"/>
    <property type="match status" value="1"/>
</dbReference>
<protein>
    <recommendedName>
        <fullName evidence="10">L-arabinitol 4-dehydrogenase</fullName>
        <ecNumber evidence="9">1.1.1.12</ecNumber>
    </recommendedName>
</protein>
<dbReference type="InterPro" id="IPR020843">
    <property type="entry name" value="ER"/>
</dbReference>
<evidence type="ECO:0000256" key="6">
    <source>
        <dbReference type="ARBA" id="ARBA00023002"/>
    </source>
</evidence>
<keyword evidence="3 12" id="KW-0479">Metal-binding</keyword>
<dbReference type="AlphaFoldDB" id="A0A9P9I9N1"/>
<organism evidence="14 15">
    <name type="scientific">Dactylonectria macrodidyma</name>
    <dbReference type="NCBI Taxonomy" id="307937"/>
    <lineage>
        <taxon>Eukaryota</taxon>
        <taxon>Fungi</taxon>
        <taxon>Dikarya</taxon>
        <taxon>Ascomycota</taxon>
        <taxon>Pezizomycotina</taxon>
        <taxon>Sordariomycetes</taxon>
        <taxon>Hypocreomycetidae</taxon>
        <taxon>Hypocreales</taxon>
        <taxon>Nectriaceae</taxon>
        <taxon>Dactylonectria</taxon>
    </lineage>
</organism>
<dbReference type="GO" id="GO:0008270">
    <property type="term" value="F:zinc ion binding"/>
    <property type="evidence" value="ECO:0007669"/>
    <property type="project" value="InterPro"/>
</dbReference>
<comment type="similarity">
    <text evidence="2 12">Belongs to the zinc-containing alcohol dehydrogenase family.</text>
</comment>
<dbReference type="EMBL" id="JAGMUV010000039">
    <property type="protein sequence ID" value="KAH7112022.1"/>
    <property type="molecule type" value="Genomic_DNA"/>
</dbReference>
<keyword evidence="6" id="KW-0560">Oxidoreductase</keyword>
<dbReference type="SUPFAM" id="SSF50129">
    <property type="entry name" value="GroES-like"/>
    <property type="match status" value="1"/>
</dbReference>
<comment type="pathway">
    <text evidence="8">Carbohydrate degradation; L-arabinose degradation via L-arabinitol; D-xylulose 5-phosphate from L-arabinose (fungal route): step 2/5.</text>
</comment>
<evidence type="ECO:0000256" key="10">
    <source>
        <dbReference type="ARBA" id="ARBA00039783"/>
    </source>
</evidence>
<dbReference type="SUPFAM" id="SSF51735">
    <property type="entry name" value="NAD(P)-binding Rossmann-fold domains"/>
    <property type="match status" value="1"/>
</dbReference>
<evidence type="ECO:0000256" key="11">
    <source>
        <dbReference type="ARBA" id="ARBA00049317"/>
    </source>
</evidence>
<dbReference type="InterPro" id="IPR013149">
    <property type="entry name" value="ADH-like_C"/>
</dbReference>
<evidence type="ECO:0000256" key="1">
    <source>
        <dbReference type="ARBA" id="ARBA00001947"/>
    </source>
</evidence>
<evidence type="ECO:0000256" key="4">
    <source>
        <dbReference type="ARBA" id="ARBA00022833"/>
    </source>
</evidence>
<sequence>MANQTLSNTTAAKAAPQNPCLVVTADHRIKMEEAPIPELGVGEVLLHIRATGICGSDLHFWKHGGIGSLTVDGDCILGHEAAGVVLATGPGVDHLEIGDRVAIEPGVPCGHCFLCSGGRPNLCEDVHFSGVYPHNGTIQRYKVHQARFTHKLPDSLSFASAALLEPFSVALHALRTTPVNVGSPVAVFGAGPIGLLTMAAARASGAHPIVITDIDEGRLSFAKTFGPNCLTYKVDPTATPELSANHIRDLLEREGRKVGSSRTEYDMPQLVLECTGFESSIATAAYTVRRGGCINVVGVSSKPLVNNIPFMHLSLAEIQLRFINRYHDTWPAAIRAIEGGLVERTKLESLITDEFGLENAVQALEFVANSHKRKDGRITVKIQIVDPPLKELPRHS</sequence>
<keyword evidence="7" id="KW-0520">NAD</keyword>
<proteinExistence type="inferred from homology"/>
<evidence type="ECO:0000256" key="8">
    <source>
        <dbReference type="ARBA" id="ARBA00037881"/>
    </source>
</evidence>
<reference evidence="14" key="1">
    <citation type="journal article" date="2021" name="Nat. Commun.">
        <title>Genetic determinants of endophytism in the Arabidopsis root mycobiome.</title>
        <authorList>
            <person name="Mesny F."/>
            <person name="Miyauchi S."/>
            <person name="Thiergart T."/>
            <person name="Pickel B."/>
            <person name="Atanasova L."/>
            <person name="Karlsson M."/>
            <person name="Huettel B."/>
            <person name="Barry K.W."/>
            <person name="Haridas S."/>
            <person name="Chen C."/>
            <person name="Bauer D."/>
            <person name="Andreopoulos W."/>
            <person name="Pangilinan J."/>
            <person name="LaButti K."/>
            <person name="Riley R."/>
            <person name="Lipzen A."/>
            <person name="Clum A."/>
            <person name="Drula E."/>
            <person name="Henrissat B."/>
            <person name="Kohler A."/>
            <person name="Grigoriev I.V."/>
            <person name="Martin F.M."/>
            <person name="Hacquard S."/>
        </authorList>
    </citation>
    <scope>NUCLEOTIDE SEQUENCE</scope>
    <source>
        <strain evidence="14">MPI-CAGE-AT-0147</strain>
    </source>
</reference>
<evidence type="ECO:0000256" key="7">
    <source>
        <dbReference type="ARBA" id="ARBA00023027"/>
    </source>
</evidence>
<evidence type="ECO:0000256" key="12">
    <source>
        <dbReference type="RuleBase" id="RU361277"/>
    </source>
</evidence>
<dbReference type="InterPro" id="IPR011032">
    <property type="entry name" value="GroES-like_sf"/>
</dbReference>
<dbReference type="InterPro" id="IPR036291">
    <property type="entry name" value="NAD(P)-bd_dom_sf"/>
</dbReference>
<accession>A0A9P9I9N1</accession>
<evidence type="ECO:0000313" key="14">
    <source>
        <dbReference type="EMBL" id="KAH7112022.1"/>
    </source>
</evidence>
<evidence type="ECO:0000256" key="2">
    <source>
        <dbReference type="ARBA" id="ARBA00008072"/>
    </source>
</evidence>
<dbReference type="CDD" id="cd05285">
    <property type="entry name" value="sorbitol_DH"/>
    <property type="match status" value="1"/>
</dbReference>
<keyword evidence="15" id="KW-1185">Reference proteome</keyword>
<evidence type="ECO:0000256" key="9">
    <source>
        <dbReference type="ARBA" id="ARBA00038954"/>
    </source>
</evidence>
<evidence type="ECO:0000256" key="3">
    <source>
        <dbReference type="ARBA" id="ARBA00022723"/>
    </source>
</evidence>
<dbReference type="GO" id="GO:0003939">
    <property type="term" value="F:L-iditol 2-dehydrogenase (NAD+) activity"/>
    <property type="evidence" value="ECO:0007669"/>
    <property type="project" value="TreeGrafter"/>
</dbReference>
<dbReference type="PANTHER" id="PTHR43161">
    <property type="entry name" value="SORBITOL DEHYDROGENASE"/>
    <property type="match status" value="1"/>
</dbReference>
<evidence type="ECO:0000259" key="13">
    <source>
        <dbReference type="SMART" id="SM00829"/>
    </source>
</evidence>
<dbReference type="InterPro" id="IPR013154">
    <property type="entry name" value="ADH-like_N"/>
</dbReference>
<dbReference type="InterPro" id="IPR045306">
    <property type="entry name" value="SDH-like"/>
</dbReference>
<evidence type="ECO:0000313" key="15">
    <source>
        <dbReference type="Proteomes" id="UP000738349"/>
    </source>
</evidence>
<dbReference type="Gene3D" id="3.90.180.10">
    <property type="entry name" value="Medium-chain alcohol dehydrogenases, catalytic domain"/>
    <property type="match status" value="1"/>
</dbReference>
<feature type="domain" description="Enoyl reductase (ER)" evidence="13">
    <location>
        <begin position="24"/>
        <end position="380"/>
    </location>
</feature>
<dbReference type="InterPro" id="IPR002328">
    <property type="entry name" value="ADH_Zn_CS"/>
</dbReference>
<comment type="caution">
    <text evidence="14">The sequence shown here is derived from an EMBL/GenBank/DDBJ whole genome shotgun (WGS) entry which is preliminary data.</text>
</comment>
<name>A0A9P9I9N1_9HYPO</name>
<dbReference type="GO" id="GO:0050019">
    <property type="term" value="F:L-arabinitol 4-dehydrogenase activity"/>
    <property type="evidence" value="ECO:0007669"/>
    <property type="project" value="UniProtKB-EC"/>
</dbReference>
<keyword evidence="4 12" id="KW-0862">Zinc</keyword>
<dbReference type="EC" id="1.1.1.12" evidence="9"/>
<keyword evidence="5" id="KW-0119">Carbohydrate metabolism</keyword>
<dbReference type="OrthoDB" id="2148442at2759"/>
<keyword evidence="5" id="KW-0054">Arabinose catabolism</keyword>
<dbReference type="SMART" id="SM00829">
    <property type="entry name" value="PKS_ER"/>
    <property type="match status" value="1"/>
</dbReference>
<evidence type="ECO:0000256" key="5">
    <source>
        <dbReference type="ARBA" id="ARBA00022935"/>
    </source>
</evidence>
<dbReference type="PROSITE" id="PS00059">
    <property type="entry name" value="ADH_ZINC"/>
    <property type="match status" value="1"/>
</dbReference>
<dbReference type="Pfam" id="PF08240">
    <property type="entry name" value="ADH_N"/>
    <property type="match status" value="1"/>
</dbReference>
<dbReference type="FunFam" id="3.40.50.720:FF:000068">
    <property type="entry name" value="Sorbitol dehydrogenase"/>
    <property type="match status" value="1"/>
</dbReference>
<dbReference type="Proteomes" id="UP000738349">
    <property type="component" value="Unassembled WGS sequence"/>
</dbReference>
<comment type="catalytic activity">
    <reaction evidence="11">
        <text>L-arabinitol + NAD(+) = L-xylulose + NADH + H(+)</text>
        <dbReference type="Rhea" id="RHEA:16381"/>
        <dbReference type="ChEBI" id="CHEBI:15378"/>
        <dbReference type="ChEBI" id="CHEBI:17399"/>
        <dbReference type="ChEBI" id="CHEBI:18403"/>
        <dbReference type="ChEBI" id="CHEBI:57540"/>
        <dbReference type="ChEBI" id="CHEBI:57945"/>
        <dbReference type="EC" id="1.1.1.12"/>
    </reaction>
</comment>
<dbReference type="Pfam" id="PF00107">
    <property type="entry name" value="ADH_zinc_N"/>
    <property type="match status" value="1"/>
</dbReference>
<dbReference type="GO" id="GO:0019568">
    <property type="term" value="P:arabinose catabolic process"/>
    <property type="evidence" value="ECO:0007669"/>
    <property type="project" value="UniProtKB-KW"/>
</dbReference>